<dbReference type="Pfam" id="PF01926">
    <property type="entry name" value="MMR_HSR1"/>
    <property type="match status" value="1"/>
</dbReference>
<keyword evidence="13" id="KW-1185">Reference proteome</keyword>
<evidence type="ECO:0000256" key="5">
    <source>
        <dbReference type="ARBA" id="ARBA00022741"/>
    </source>
</evidence>
<dbReference type="PANTHER" id="PTHR11649">
    <property type="entry name" value="MSS1/TRME-RELATED GTP-BINDING PROTEIN"/>
    <property type="match status" value="1"/>
</dbReference>
<evidence type="ECO:0000256" key="3">
    <source>
        <dbReference type="ARBA" id="ARBA00022618"/>
    </source>
</evidence>
<keyword evidence="7 10" id="KW-0342">GTP-binding</keyword>
<evidence type="ECO:0000256" key="1">
    <source>
        <dbReference type="ARBA" id="ARBA00001946"/>
    </source>
</evidence>
<dbReference type="PROSITE" id="PS51706">
    <property type="entry name" value="G_ENGB"/>
    <property type="match status" value="1"/>
</dbReference>
<dbReference type="InterPro" id="IPR019987">
    <property type="entry name" value="GTP-bd_ribosome_bio_YsxC"/>
</dbReference>
<evidence type="ECO:0000256" key="6">
    <source>
        <dbReference type="ARBA" id="ARBA00022842"/>
    </source>
</evidence>
<reference evidence="13" key="1">
    <citation type="journal article" date="2019" name="Int. J. Syst. Evol. Microbiol.">
        <title>The Global Catalogue of Microorganisms (GCM) 10K type strain sequencing project: providing services to taxonomists for standard genome sequencing and annotation.</title>
        <authorList>
            <consortium name="The Broad Institute Genomics Platform"/>
            <consortium name="The Broad Institute Genome Sequencing Center for Infectious Disease"/>
            <person name="Wu L."/>
            <person name="Ma J."/>
        </authorList>
    </citation>
    <scope>NUCLEOTIDE SEQUENCE [LARGE SCALE GENOMIC DNA]</scope>
    <source>
        <strain evidence="13">CECT 7184</strain>
    </source>
</reference>
<organism evidence="12 13">
    <name type="scientific">Thalassorhabdus alkalitolerans</name>
    <dbReference type="NCBI Taxonomy" id="2282697"/>
    <lineage>
        <taxon>Bacteria</taxon>
        <taxon>Bacillati</taxon>
        <taxon>Bacillota</taxon>
        <taxon>Bacilli</taxon>
        <taxon>Bacillales</taxon>
        <taxon>Bacillaceae</taxon>
        <taxon>Thalassorhabdus</taxon>
    </lineage>
</organism>
<evidence type="ECO:0000256" key="10">
    <source>
        <dbReference type="HAMAP-Rule" id="MF_00321"/>
    </source>
</evidence>
<dbReference type="Proteomes" id="UP001596142">
    <property type="component" value="Unassembled WGS sequence"/>
</dbReference>
<dbReference type="InterPro" id="IPR030393">
    <property type="entry name" value="G_ENGB_dom"/>
</dbReference>
<dbReference type="RefSeq" id="WP_385939892.1">
    <property type="nucleotide sequence ID" value="NZ_JBHSOZ010000003.1"/>
</dbReference>
<accession>A0ABW0YKL5</accession>
<comment type="caution">
    <text evidence="12">The sequence shown here is derived from an EMBL/GenBank/DDBJ whole genome shotgun (WGS) entry which is preliminary data.</text>
</comment>
<keyword evidence="3 10" id="KW-0132">Cell division</keyword>
<dbReference type="NCBIfam" id="TIGR00231">
    <property type="entry name" value="small_GTP"/>
    <property type="match status" value="1"/>
</dbReference>
<evidence type="ECO:0000259" key="11">
    <source>
        <dbReference type="PROSITE" id="PS51706"/>
    </source>
</evidence>
<evidence type="ECO:0000256" key="4">
    <source>
        <dbReference type="ARBA" id="ARBA00022723"/>
    </source>
</evidence>
<dbReference type="HAMAP" id="MF_00321">
    <property type="entry name" value="GTPase_EngB"/>
    <property type="match status" value="1"/>
</dbReference>
<gene>
    <name evidence="12" type="primary">yihA</name>
    <name evidence="10" type="synonym">engB</name>
    <name evidence="12" type="ORF">ACFPU1_07795</name>
</gene>
<keyword evidence="9 10" id="KW-0131">Cell cycle</keyword>
<sequence length="197" mass="22400">MRVKVTKAEIITSAVKPEQYPNTGLPEIALAGRSNVGKSSFINKVLNRKNLARTSSTPGKTRTLNFFNINDRLLFVDVPGYGFAKVGKGERAAWGKMIELYMQTREELRGVVLLVDIRHKPTGDDQQMYDYLKHFEIPVLVVATKADKVPKSKIQKHVKQVKETLEVEPEDKVILFSAETAQGKEEVWKELYRLIEK</sequence>
<keyword evidence="8 10" id="KW-0717">Septation</keyword>
<dbReference type="InterPro" id="IPR005225">
    <property type="entry name" value="Small_GTP-bd"/>
</dbReference>
<evidence type="ECO:0000313" key="13">
    <source>
        <dbReference type="Proteomes" id="UP001596142"/>
    </source>
</evidence>
<dbReference type="CDD" id="cd01876">
    <property type="entry name" value="YihA_EngB"/>
    <property type="match status" value="1"/>
</dbReference>
<evidence type="ECO:0000313" key="12">
    <source>
        <dbReference type="EMBL" id="MFC5712681.1"/>
    </source>
</evidence>
<protein>
    <recommendedName>
        <fullName evidence="10">Probable GTP-binding protein EngB</fullName>
    </recommendedName>
</protein>
<comment type="function">
    <text evidence="10">Necessary for normal cell division and for the maintenance of normal septation.</text>
</comment>
<keyword evidence="4" id="KW-0479">Metal-binding</keyword>
<evidence type="ECO:0000256" key="2">
    <source>
        <dbReference type="ARBA" id="ARBA00009638"/>
    </source>
</evidence>
<feature type="domain" description="EngB-type G" evidence="11">
    <location>
        <begin position="24"/>
        <end position="197"/>
    </location>
</feature>
<comment type="cofactor">
    <cofactor evidence="1">
        <name>Mg(2+)</name>
        <dbReference type="ChEBI" id="CHEBI:18420"/>
    </cofactor>
</comment>
<proteinExistence type="inferred from homology"/>
<evidence type="ECO:0000256" key="8">
    <source>
        <dbReference type="ARBA" id="ARBA00023210"/>
    </source>
</evidence>
<dbReference type="NCBIfam" id="TIGR03598">
    <property type="entry name" value="GTPase_YsxC"/>
    <property type="match status" value="1"/>
</dbReference>
<dbReference type="SUPFAM" id="SSF52540">
    <property type="entry name" value="P-loop containing nucleoside triphosphate hydrolases"/>
    <property type="match status" value="1"/>
</dbReference>
<dbReference type="EMBL" id="JBHSOZ010000003">
    <property type="protein sequence ID" value="MFC5712681.1"/>
    <property type="molecule type" value="Genomic_DNA"/>
</dbReference>
<evidence type="ECO:0000256" key="7">
    <source>
        <dbReference type="ARBA" id="ARBA00023134"/>
    </source>
</evidence>
<dbReference type="InterPro" id="IPR006073">
    <property type="entry name" value="GTP-bd"/>
</dbReference>
<keyword evidence="6" id="KW-0460">Magnesium</keyword>
<keyword evidence="5 10" id="KW-0547">Nucleotide-binding</keyword>
<dbReference type="PANTHER" id="PTHR11649:SF13">
    <property type="entry name" value="ENGB-TYPE G DOMAIN-CONTAINING PROTEIN"/>
    <property type="match status" value="1"/>
</dbReference>
<comment type="similarity">
    <text evidence="2 10">Belongs to the TRAFAC class TrmE-Era-EngA-EngB-Septin-like GTPase superfamily. EngB GTPase family.</text>
</comment>
<name>A0ABW0YKL5_9BACI</name>
<evidence type="ECO:0000256" key="9">
    <source>
        <dbReference type="ARBA" id="ARBA00023306"/>
    </source>
</evidence>
<dbReference type="Gene3D" id="3.40.50.300">
    <property type="entry name" value="P-loop containing nucleotide triphosphate hydrolases"/>
    <property type="match status" value="1"/>
</dbReference>
<dbReference type="InterPro" id="IPR027417">
    <property type="entry name" value="P-loop_NTPase"/>
</dbReference>